<organism evidence="2 3">
    <name type="scientific">SAR86 cluster bacterium</name>
    <dbReference type="NCBI Taxonomy" id="2030880"/>
    <lineage>
        <taxon>Bacteria</taxon>
        <taxon>Pseudomonadati</taxon>
        <taxon>Pseudomonadota</taxon>
        <taxon>Gammaproteobacteria</taxon>
        <taxon>SAR86 cluster</taxon>
    </lineage>
</organism>
<feature type="domain" description="Glucose/Sorbosone dehydrogenase" evidence="1">
    <location>
        <begin position="29"/>
        <end position="355"/>
    </location>
</feature>
<evidence type="ECO:0000313" key="2">
    <source>
        <dbReference type="EMBL" id="RZO25216.1"/>
    </source>
</evidence>
<dbReference type="InterPro" id="IPR012938">
    <property type="entry name" value="Glc/Sorbosone_DH"/>
</dbReference>
<dbReference type="InterPro" id="IPR011041">
    <property type="entry name" value="Quinoprot_gluc/sorb_DH_b-prop"/>
</dbReference>
<dbReference type="PANTHER" id="PTHR19328:SF75">
    <property type="entry name" value="ALDOSE SUGAR DEHYDROGENASE YLII"/>
    <property type="match status" value="1"/>
</dbReference>
<gene>
    <name evidence="2" type="ORF">EVA94_01575</name>
</gene>
<accession>A0A520MVL9</accession>
<dbReference type="AlphaFoldDB" id="A0A520MVL9"/>
<evidence type="ECO:0000259" key="1">
    <source>
        <dbReference type="Pfam" id="PF07995"/>
    </source>
</evidence>
<dbReference type="SUPFAM" id="SSF50952">
    <property type="entry name" value="Soluble quinoprotein glucose dehydrogenase"/>
    <property type="match status" value="1"/>
</dbReference>
<evidence type="ECO:0000313" key="3">
    <source>
        <dbReference type="Proteomes" id="UP000315498"/>
    </source>
</evidence>
<dbReference type="Proteomes" id="UP000315498">
    <property type="component" value="Unassembled WGS sequence"/>
</dbReference>
<dbReference type="Pfam" id="PF07995">
    <property type="entry name" value="GSDH"/>
    <property type="match status" value="1"/>
</dbReference>
<protein>
    <submittedName>
        <fullName evidence="2">PQQ-dependent sugar dehydrogenase</fullName>
    </submittedName>
</protein>
<name>A0A520MVL9_9GAMM</name>
<dbReference type="EMBL" id="SHBG01000009">
    <property type="protein sequence ID" value="RZO25216.1"/>
    <property type="molecule type" value="Genomic_DNA"/>
</dbReference>
<sequence>MKIKFFLFILLFSNLGFSSYKLETVLDNLDDAWSFVFLSEDTILYTEMPGKLKIASLSDKSISEIDNVPEVQYASQGGLSEVVLDPDFKSNKTIYLSYSAKDENNKSTLFLSSAQLNGNTLENSKVIFQAKAPRRVPVHLAAKIGFLSDGTILLTSGDGFDHREKAQTLDNHFGKIVRINKDGSIPSDNPFVNVMGALPDIYSYGHRNMQGLVVTNSGEIYEHEHGPRGGDEINLVEPSLNYGWPAITYGIDYSGAVISPFTEKEGMEQPLLHWTPSIAPSDMIFYDKDIYPELKDSFLVTALVSMDVKKVNFMNGTNTQESLFSELNERLRNIEASPGGIIYLLTDGPKGKLIKVLPR</sequence>
<dbReference type="InterPro" id="IPR011042">
    <property type="entry name" value="6-blade_b-propeller_TolB-like"/>
</dbReference>
<comment type="caution">
    <text evidence="2">The sequence shown here is derived from an EMBL/GenBank/DDBJ whole genome shotgun (WGS) entry which is preliminary data.</text>
</comment>
<proteinExistence type="predicted"/>
<dbReference type="Gene3D" id="2.120.10.30">
    <property type="entry name" value="TolB, C-terminal domain"/>
    <property type="match status" value="1"/>
</dbReference>
<dbReference type="PANTHER" id="PTHR19328">
    <property type="entry name" value="HEDGEHOG-INTERACTING PROTEIN"/>
    <property type="match status" value="1"/>
</dbReference>
<reference evidence="2 3" key="1">
    <citation type="submission" date="2019-02" db="EMBL/GenBank/DDBJ databases">
        <title>Prokaryotic population dynamics and viral predation in marine succession experiment using metagenomics: the confinement effect.</title>
        <authorList>
            <person name="Haro-Moreno J.M."/>
            <person name="Rodriguez-Valera F."/>
            <person name="Lopez-Perez M."/>
        </authorList>
    </citation>
    <scope>NUCLEOTIDE SEQUENCE [LARGE SCALE GENOMIC DNA]</scope>
    <source>
        <strain evidence="2">MED-G161</strain>
    </source>
</reference>